<organism evidence="1 2">
    <name type="scientific">Lagenidium giganteum</name>
    <dbReference type="NCBI Taxonomy" id="4803"/>
    <lineage>
        <taxon>Eukaryota</taxon>
        <taxon>Sar</taxon>
        <taxon>Stramenopiles</taxon>
        <taxon>Oomycota</taxon>
        <taxon>Peronosporomycetes</taxon>
        <taxon>Pythiales</taxon>
        <taxon>Pythiaceae</taxon>
    </lineage>
</organism>
<accession>A0AAV2Z998</accession>
<evidence type="ECO:0000313" key="1">
    <source>
        <dbReference type="EMBL" id="DBA01992.1"/>
    </source>
</evidence>
<dbReference type="Proteomes" id="UP001146120">
    <property type="component" value="Unassembled WGS sequence"/>
</dbReference>
<feature type="non-terminal residue" evidence="1">
    <location>
        <position position="1"/>
    </location>
</feature>
<sequence>PRRAWSPLAVLYTTIVHPHCGHYCGPQESHAFMKTWMGVSATARDTDRQLTTRFEVRESFKDALTRSTAPRVFRKAQSSTVLGARLDVNGSVVDIGRLNGSVILELSGWASHSLSTKVLAILAAEAVKLTEQAVGLVESTPYHTSALTSGAIISSVKISLERYVSRIFTITPSFSHRKSSPVTTSYLQATMANNGIPAYFCFLGYDGAQSYVVAAQERRRPVAFYHYEPDPSHFQHPAIFQRVFLPQADPEAVTHATGTFGDHGYGIKSSNSINVDFPSTQLMKYASNFVHDYQPLASFLSQFSVSSIHVNELMRLHVNPSTASP</sequence>
<dbReference type="AlphaFoldDB" id="A0AAV2Z998"/>
<reference evidence="1" key="1">
    <citation type="submission" date="2022-11" db="EMBL/GenBank/DDBJ databases">
        <authorList>
            <person name="Morgan W.R."/>
            <person name="Tartar A."/>
        </authorList>
    </citation>
    <scope>NUCLEOTIDE SEQUENCE</scope>
    <source>
        <strain evidence="1">ARSEF 373</strain>
    </source>
</reference>
<keyword evidence="2" id="KW-1185">Reference proteome</keyword>
<protein>
    <submittedName>
        <fullName evidence="1">Uncharacterized protein</fullName>
    </submittedName>
</protein>
<gene>
    <name evidence="1" type="ORF">N0F65_006725</name>
</gene>
<reference evidence="1" key="2">
    <citation type="journal article" date="2023" name="Microbiol Resour">
        <title>Decontamination and Annotation of the Draft Genome Sequence of the Oomycete Lagenidium giganteum ARSEF 373.</title>
        <authorList>
            <person name="Morgan W.R."/>
            <person name="Tartar A."/>
        </authorList>
    </citation>
    <scope>NUCLEOTIDE SEQUENCE</scope>
    <source>
        <strain evidence="1">ARSEF 373</strain>
    </source>
</reference>
<name>A0AAV2Z998_9STRA</name>
<evidence type="ECO:0000313" key="2">
    <source>
        <dbReference type="Proteomes" id="UP001146120"/>
    </source>
</evidence>
<dbReference type="EMBL" id="DAKRPA010000038">
    <property type="protein sequence ID" value="DBA01992.1"/>
    <property type="molecule type" value="Genomic_DNA"/>
</dbReference>
<comment type="caution">
    <text evidence="1">The sequence shown here is derived from an EMBL/GenBank/DDBJ whole genome shotgun (WGS) entry which is preliminary data.</text>
</comment>
<proteinExistence type="predicted"/>